<feature type="region of interest" description="Disordered" evidence="1">
    <location>
        <begin position="75"/>
        <end position="98"/>
    </location>
</feature>
<organism evidence="3">
    <name type="scientific">Schistosoma curassoni</name>
    <dbReference type="NCBI Taxonomy" id="6186"/>
    <lineage>
        <taxon>Eukaryota</taxon>
        <taxon>Metazoa</taxon>
        <taxon>Spiralia</taxon>
        <taxon>Lophotrochozoa</taxon>
        <taxon>Platyhelminthes</taxon>
        <taxon>Trematoda</taxon>
        <taxon>Digenea</taxon>
        <taxon>Strigeidida</taxon>
        <taxon>Schistosomatoidea</taxon>
        <taxon>Schistosomatidae</taxon>
        <taxon>Schistosoma</taxon>
    </lineage>
</organism>
<keyword evidence="2" id="KW-1133">Transmembrane helix</keyword>
<accession>A0A183KSG6</accession>
<dbReference type="WBParaSite" id="SCUD_0001800601-mRNA-1">
    <property type="protein sequence ID" value="SCUD_0001800601-mRNA-1"/>
    <property type="gene ID" value="SCUD_0001800601"/>
</dbReference>
<keyword evidence="2" id="KW-0472">Membrane</keyword>
<dbReference type="STRING" id="6186.A0A183KSG6"/>
<keyword evidence="2" id="KW-0812">Transmembrane</keyword>
<name>A0A183KSG6_9TREM</name>
<sequence length="251" mass="28537">LNNSLLEINQQSIKNTCETSKSNQINEISLENNIDTHIPNQQNSTIQPINNSYHQPVSFKEENCVIYDCENKFQSSTNENSQNQQTVSSKSKPPPLKLQHDVFNSRIINKNIEQSDRSVEKTRAPFSADAANRSQINFRRRFSYLPKFNPNTVSSTQSLSSPTSIDQLTIRSSGPCFYSETSQTGSVTPTLNIDNSQQLCTLTSPSSHLSDSENIHQNLSPKKLVSRFWLLNCFYSIFKYFICCIMIIVYC</sequence>
<evidence type="ECO:0000256" key="1">
    <source>
        <dbReference type="SAM" id="MobiDB-lite"/>
    </source>
</evidence>
<proteinExistence type="predicted"/>
<evidence type="ECO:0000256" key="2">
    <source>
        <dbReference type="SAM" id="Phobius"/>
    </source>
</evidence>
<feature type="compositionally biased region" description="Low complexity" evidence="1">
    <location>
        <begin position="75"/>
        <end position="89"/>
    </location>
</feature>
<reference evidence="3" key="1">
    <citation type="submission" date="2016-06" db="UniProtKB">
        <authorList>
            <consortium name="WormBaseParasite"/>
        </authorList>
    </citation>
    <scope>IDENTIFICATION</scope>
</reference>
<dbReference type="AlphaFoldDB" id="A0A183KSG6"/>
<protein>
    <submittedName>
        <fullName evidence="3">Uncharacterized protein</fullName>
    </submittedName>
</protein>
<feature type="transmembrane region" description="Helical" evidence="2">
    <location>
        <begin position="228"/>
        <end position="250"/>
    </location>
</feature>
<evidence type="ECO:0000313" key="3">
    <source>
        <dbReference type="WBParaSite" id="SCUD_0001800601-mRNA-1"/>
    </source>
</evidence>